<accession>A0A0F9MMH1</accession>
<feature type="non-terminal residue" evidence="2">
    <location>
        <position position="46"/>
    </location>
</feature>
<keyword evidence="1" id="KW-0812">Transmembrane</keyword>
<feature type="transmembrane region" description="Helical" evidence="1">
    <location>
        <begin position="25"/>
        <end position="45"/>
    </location>
</feature>
<keyword evidence="1" id="KW-0472">Membrane</keyword>
<evidence type="ECO:0000256" key="1">
    <source>
        <dbReference type="SAM" id="Phobius"/>
    </source>
</evidence>
<dbReference type="AlphaFoldDB" id="A0A0F9MMH1"/>
<reference evidence="2" key="1">
    <citation type="journal article" date="2015" name="Nature">
        <title>Complex archaea that bridge the gap between prokaryotes and eukaryotes.</title>
        <authorList>
            <person name="Spang A."/>
            <person name="Saw J.H."/>
            <person name="Jorgensen S.L."/>
            <person name="Zaremba-Niedzwiedzka K."/>
            <person name="Martijn J."/>
            <person name="Lind A.E."/>
            <person name="van Eijk R."/>
            <person name="Schleper C."/>
            <person name="Guy L."/>
            <person name="Ettema T.J."/>
        </authorList>
    </citation>
    <scope>NUCLEOTIDE SEQUENCE</scope>
</reference>
<name>A0A0F9MMH1_9ZZZZ</name>
<protein>
    <submittedName>
        <fullName evidence="2">Uncharacterized protein</fullName>
    </submittedName>
</protein>
<proteinExistence type="predicted"/>
<sequence length="46" mass="4942">MVVAWTLGCCMMVAAGSVRSQHLLMIVGFGAILTIFLLRFPGLFLG</sequence>
<evidence type="ECO:0000313" key="2">
    <source>
        <dbReference type="EMBL" id="KKM78055.1"/>
    </source>
</evidence>
<gene>
    <name evidence="2" type="ORF">LCGC14_1363860</name>
</gene>
<organism evidence="2">
    <name type="scientific">marine sediment metagenome</name>
    <dbReference type="NCBI Taxonomy" id="412755"/>
    <lineage>
        <taxon>unclassified sequences</taxon>
        <taxon>metagenomes</taxon>
        <taxon>ecological metagenomes</taxon>
    </lineage>
</organism>
<dbReference type="EMBL" id="LAZR01008551">
    <property type="protein sequence ID" value="KKM78055.1"/>
    <property type="molecule type" value="Genomic_DNA"/>
</dbReference>
<comment type="caution">
    <text evidence="2">The sequence shown here is derived from an EMBL/GenBank/DDBJ whole genome shotgun (WGS) entry which is preliminary data.</text>
</comment>
<keyword evidence="1" id="KW-1133">Transmembrane helix</keyword>